<evidence type="ECO:0000256" key="1">
    <source>
        <dbReference type="ARBA" id="ARBA00011982"/>
    </source>
</evidence>
<dbReference type="EC" id="3.2.2.6" evidence="1"/>
<dbReference type="AlphaFoldDB" id="A0A9Q0KSE5"/>
<dbReference type="SUPFAM" id="SSF52200">
    <property type="entry name" value="Toll/Interleukin receptor TIR domain"/>
    <property type="match status" value="1"/>
</dbReference>
<dbReference type="InterPro" id="IPR035897">
    <property type="entry name" value="Toll_tir_struct_dom_sf"/>
</dbReference>
<keyword evidence="7" id="KW-1185">Reference proteome</keyword>
<sequence>MAPLDSFSLFSTNVSSSYQVFLNFRGEDTRNNFVGFLHKTLTDRGIIVFLDEGGMKTGDAIDQSLEKAIKGSKIYIPVFSKRYAESKWCLQELSLMVECKKKSSEDHLILPIFFHVQPLDVERQTGYFTKAFSNYEITHKEDVGKWREAMNFVGNSTDERMNLTGVSINKNE</sequence>
<comment type="catalytic activity">
    <reaction evidence="4">
        <text>NAD(+) + H2O = ADP-D-ribose + nicotinamide + H(+)</text>
        <dbReference type="Rhea" id="RHEA:16301"/>
        <dbReference type="ChEBI" id="CHEBI:15377"/>
        <dbReference type="ChEBI" id="CHEBI:15378"/>
        <dbReference type="ChEBI" id="CHEBI:17154"/>
        <dbReference type="ChEBI" id="CHEBI:57540"/>
        <dbReference type="ChEBI" id="CHEBI:57967"/>
        <dbReference type="EC" id="3.2.2.6"/>
    </reaction>
    <physiologicalReaction direction="left-to-right" evidence="4">
        <dbReference type="Rhea" id="RHEA:16302"/>
    </physiologicalReaction>
</comment>
<accession>A0A9Q0KSE5</accession>
<dbReference type="PANTHER" id="PTHR32009">
    <property type="entry name" value="TMV RESISTANCE PROTEIN N-LIKE"/>
    <property type="match status" value="1"/>
</dbReference>
<evidence type="ECO:0000256" key="2">
    <source>
        <dbReference type="ARBA" id="ARBA00022801"/>
    </source>
</evidence>
<dbReference type="GO" id="GO:0061809">
    <property type="term" value="F:NAD+ nucleosidase activity, cyclic ADP-ribose generating"/>
    <property type="evidence" value="ECO:0007669"/>
    <property type="project" value="UniProtKB-EC"/>
</dbReference>
<reference evidence="6" key="1">
    <citation type="journal article" date="2023" name="Plant J.">
        <title>The genome of the king protea, Protea cynaroides.</title>
        <authorList>
            <person name="Chang J."/>
            <person name="Duong T.A."/>
            <person name="Schoeman C."/>
            <person name="Ma X."/>
            <person name="Roodt D."/>
            <person name="Barker N."/>
            <person name="Li Z."/>
            <person name="Van de Peer Y."/>
            <person name="Mizrachi E."/>
        </authorList>
    </citation>
    <scope>NUCLEOTIDE SEQUENCE</scope>
    <source>
        <tissue evidence="6">Young leaves</tissue>
    </source>
</reference>
<dbReference type="OrthoDB" id="6160824at2759"/>
<dbReference type="FunFam" id="3.40.50.10140:FF:000007">
    <property type="entry name" value="Disease resistance protein (TIR-NBS-LRR class)"/>
    <property type="match status" value="1"/>
</dbReference>
<dbReference type="Proteomes" id="UP001141806">
    <property type="component" value="Unassembled WGS sequence"/>
</dbReference>
<proteinExistence type="predicted"/>
<keyword evidence="2" id="KW-0378">Hydrolase</keyword>
<evidence type="ECO:0000256" key="3">
    <source>
        <dbReference type="ARBA" id="ARBA00023027"/>
    </source>
</evidence>
<dbReference type="PANTHER" id="PTHR32009:SF39">
    <property type="entry name" value="TIR DOMAIN-CONTAINING PROTEIN"/>
    <property type="match status" value="1"/>
</dbReference>
<name>A0A9Q0KSE5_9MAGN</name>
<dbReference type="PROSITE" id="PS50104">
    <property type="entry name" value="TIR"/>
    <property type="match status" value="1"/>
</dbReference>
<feature type="domain" description="TIR" evidence="5">
    <location>
        <begin position="16"/>
        <end position="172"/>
    </location>
</feature>
<dbReference type="SMART" id="SM00255">
    <property type="entry name" value="TIR"/>
    <property type="match status" value="1"/>
</dbReference>
<evidence type="ECO:0000313" key="7">
    <source>
        <dbReference type="Proteomes" id="UP001141806"/>
    </source>
</evidence>
<dbReference type="Pfam" id="PF01582">
    <property type="entry name" value="TIR"/>
    <property type="match status" value="1"/>
</dbReference>
<dbReference type="EMBL" id="JAMYWD010000003">
    <property type="protein sequence ID" value="KAJ4975769.1"/>
    <property type="molecule type" value="Genomic_DNA"/>
</dbReference>
<dbReference type="GO" id="GO:0007165">
    <property type="term" value="P:signal transduction"/>
    <property type="evidence" value="ECO:0007669"/>
    <property type="project" value="InterPro"/>
</dbReference>
<gene>
    <name evidence="6" type="ORF">NE237_000875</name>
</gene>
<comment type="caution">
    <text evidence="6">The sequence shown here is derived from an EMBL/GenBank/DDBJ whole genome shotgun (WGS) entry which is preliminary data.</text>
</comment>
<dbReference type="Gene3D" id="3.40.50.10140">
    <property type="entry name" value="Toll/interleukin-1 receptor homology (TIR) domain"/>
    <property type="match status" value="1"/>
</dbReference>
<dbReference type="InterPro" id="IPR000157">
    <property type="entry name" value="TIR_dom"/>
</dbReference>
<organism evidence="6 7">
    <name type="scientific">Protea cynaroides</name>
    <dbReference type="NCBI Taxonomy" id="273540"/>
    <lineage>
        <taxon>Eukaryota</taxon>
        <taxon>Viridiplantae</taxon>
        <taxon>Streptophyta</taxon>
        <taxon>Embryophyta</taxon>
        <taxon>Tracheophyta</taxon>
        <taxon>Spermatophyta</taxon>
        <taxon>Magnoliopsida</taxon>
        <taxon>Proteales</taxon>
        <taxon>Proteaceae</taxon>
        <taxon>Protea</taxon>
    </lineage>
</organism>
<evidence type="ECO:0000313" key="6">
    <source>
        <dbReference type="EMBL" id="KAJ4975769.1"/>
    </source>
</evidence>
<evidence type="ECO:0000256" key="4">
    <source>
        <dbReference type="ARBA" id="ARBA00047304"/>
    </source>
</evidence>
<evidence type="ECO:0000259" key="5">
    <source>
        <dbReference type="PROSITE" id="PS50104"/>
    </source>
</evidence>
<protein>
    <recommendedName>
        <fullName evidence="1">ADP-ribosyl cyclase/cyclic ADP-ribose hydrolase</fullName>
        <ecNumber evidence="1">3.2.2.6</ecNumber>
    </recommendedName>
</protein>
<keyword evidence="3" id="KW-0520">NAD</keyword>